<evidence type="ECO:0000313" key="3">
    <source>
        <dbReference type="Proteomes" id="UP000463337"/>
    </source>
</evidence>
<proteinExistence type="predicted"/>
<keyword evidence="1" id="KW-0472">Membrane</keyword>
<feature type="transmembrane region" description="Helical" evidence="1">
    <location>
        <begin position="94"/>
        <end position="113"/>
    </location>
</feature>
<dbReference type="AlphaFoldDB" id="A0A7K0GMW5"/>
<protein>
    <submittedName>
        <fullName evidence="2">Uncharacterized protein</fullName>
    </submittedName>
</protein>
<gene>
    <name evidence="2" type="ORF">GKD59_21805</name>
</gene>
<accession>A0A7K0GMW5</accession>
<comment type="caution">
    <text evidence="2">The sequence shown here is derived from an EMBL/GenBank/DDBJ whole genome shotgun (WGS) entry which is preliminary data.</text>
</comment>
<keyword evidence="1" id="KW-0812">Transmembrane</keyword>
<sequence>MTDGADKGREPGGWELLRAVQDVKATIADMSRGFVPIAVFNLLAEDVKEARAETVVVKIEVDKKIEDARKEAASAAAAIRTELDNAKKTRAQTWTAIGLLAASGAVGLFYNIFTRGLGMGG</sequence>
<evidence type="ECO:0000256" key="1">
    <source>
        <dbReference type="SAM" id="Phobius"/>
    </source>
</evidence>
<keyword evidence="1" id="KW-1133">Transmembrane helix</keyword>
<organism evidence="2 3">
    <name type="scientific">Parabacteroides distasonis</name>
    <dbReference type="NCBI Taxonomy" id="823"/>
    <lineage>
        <taxon>Bacteria</taxon>
        <taxon>Pseudomonadati</taxon>
        <taxon>Bacteroidota</taxon>
        <taxon>Bacteroidia</taxon>
        <taxon>Bacteroidales</taxon>
        <taxon>Tannerellaceae</taxon>
        <taxon>Parabacteroides</taxon>
    </lineage>
</organism>
<dbReference type="RefSeq" id="WP_151877648.1">
    <property type="nucleotide sequence ID" value="NZ_WKLT01000037.1"/>
</dbReference>
<dbReference type="Proteomes" id="UP000463337">
    <property type="component" value="Unassembled WGS sequence"/>
</dbReference>
<name>A0A7K0GMW5_PARDI</name>
<reference evidence="2 3" key="1">
    <citation type="journal article" date="2019" name="Nat. Med.">
        <title>A library of human gut bacterial isolates paired with longitudinal multiomics data enables mechanistic microbiome research.</title>
        <authorList>
            <person name="Poyet M."/>
            <person name="Groussin M."/>
            <person name="Gibbons S.M."/>
            <person name="Avila-Pacheco J."/>
            <person name="Jiang X."/>
            <person name="Kearney S.M."/>
            <person name="Perrotta A.R."/>
            <person name="Berdy B."/>
            <person name="Zhao S."/>
            <person name="Lieberman T.D."/>
            <person name="Swanson P.K."/>
            <person name="Smith M."/>
            <person name="Roesemann S."/>
            <person name="Alexander J.E."/>
            <person name="Rich S.A."/>
            <person name="Livny J."/>
            <person name="Vlamakis H."/>
            <person name="Clish C."/>
            <person name="Bullock K."/>
            <person name="Deik A."/>
            <person name="Scott J."/>
            <person name="Pierce K.A."/>
            <person name="Xavier R.J."/>
            <person name="Alm E.J."/>
        </authorList>
    </citation>
    <scope>NUCLEOTIDE SEQUENCE [LARGE SCALE GENOMIC DNA]</scope>
    <source>
        <strain evidence="2 3">BIOML-A41</strain>
    </source>
</reference>
<evidence type="ECO:0000313" key="2">
    <source>
        <dbReference type="EMBL" id="MRY60486.1"/>
    </source>
</evidence>
<dbReference type="EMBL" id="WKLT01000037">
    <property type="protein sequence ID" value="MRY60486.1"/>
    <property type="molecule type" value="Genomic_DNA"/>
</dbReference>